<sequence length="151" mass="17035">MPELETFLVSCGKLLDDLEVQGSSLCAEISERLIILSASLKTLKSSISRERELWREEVKQTIELEQRLSASQLKSSGDCHHLEKLTEAFLKSQTKIQRELSGSVYKQQLLEAENLCNMEMLRINHSLESLAPLQAIVSDWGSEGEETRSSL</sequence>
<reference evidence="1 3" key="1">
    <citation type="journal article" date="2013" name="Genome Biol.">
        <title>Draft genome of the mountain pine beetle, Dendroctonus ponderosae Hopkins, a major forest pest.</title>
        <authorList>
            <person name="Keeling C.I."/>
            <person name="Yuen M.M."/>
            <person name="Liao N.Y."/>
            <person name="Docking T.R."/>
            <person name="Chan S.K."/>
            <person name="Taylor G.A."/>
            <person name="Palmquist D.L."/>
            <person name="Jackman S.D."/>
            <person name="Nguyen A."/>
            <person name="Li M."/>
            <person name="Henderson H."/>
            <person name="Janes J.K."/>
            <person name="Zhao Y."/>
            <person name="Pandoh P."/>
            <person name="Moore R."/>
            <person name="Sperling F.A."/>
            <person name="Huber D.P."/>
            <person name="Birol I."/>
            <person name="Jones S.J."/>
            <person name="Bohlmann J."/>
        </authorList>
    </citation>
    <scope>NUCLEOTIDE SEQUENCE</scope>
</reference>
<proteinExistence type="predicted"/>
<feature type="non-terminal residue" evidence="1">
    <location>
        <position position="1"/>
    </location>
</feature>
<dbReference type="AlphaFoldDB" id="N6UPB0"/>
<dbReference type="EMBL" id="KB631815">
    <property type="protein sequence ID" value="ERL86512.1"/>
    <property type="molecule type" value="Genomic_DNA"/>
</dbReference>
<evidence type="ECO:0000313" key="3">
    <source>
        <dbReference type="Proteomes" id="UP000030742"/>
    </source>
</evidence>
<organism evidence="1">
    <name type="scientific">Dendroctonus ponderosae</name>
    <name type="common">Mountain pine beetle</name>
    <dbReference type="NCBI Taxonomy" id="77166"/>
    <lineage>
        <taxon>Eukaryota</taxon>
        <taxon>Metazoa</taxon>
        <taxon>Ecdysozoa</taxon>
        <taxon>Arthropoda</taxon>
        <taxon>Hexapoda</taxon>
        <taxon>Insecta</taxon>
        <taxon>Pterygota</taxon>
        <taxon>Neoptera</taxon>
        <taxon>Endopterygota</taxon>
        <taxon>Coleoptera</taxon>
        <taxon>Polyphaga</taxon>
        <taxon>Cucujiformia</taxon>
        <taxon>Curculionidae</taxon>
        <taxon>Scolytinae</taxon>
        <taxon>Dendroctonus</taxon>
    </lineage>
</organism>
<gene>
    <name evidence="2" type="ORF">D910_03916</name>
    <name evidence="1" type="ORF">YQE_03022</name>
</gene>
<dbReference type="HOGENOM" id="CLU_1733358_0_0_1"/>
<dbReference type="EMBL" id="KB740489">
    <property type="protein sequence ID" value="ENN80557.1"/>
    <property type="molecule type" value="Genomic_DNA"/>
</dbReference>
<dbReference type="OMA" id="ETENMCN"/>
<dbReference type="Proteomes" id="UP000030742">
    <property type="component" value="Unassembled WGS sequence"/>
</dbReference>
<name>N6UPB0_DENPD</name>
<evidence type="ECO:0000313" key="2">
    <source>
        <dbReference type="EMBL" id="ERL86512.1"/>
    </source>
</evidence>
<evidence type="ECO:0000313" key="1">
    <source>
        <dbReference type="EMBL" id="ENN80557.1"/>
    </source>
</evidence>
<protein>
    <submittedName>
        <fullName evidence="1">Uncharacterized protein</fullName>
    </submittedName>
</protein>
<accession>N6UPB0</accession>